<evidence type="ECO:0000256" key="6">
    <source>
        <dbReference type="SAM" id="Phobius"/>
    </source>
</evidence>
<evidence type="ECO:0000313" key="10">
    <source>
        <dbReference type="Proteomes" id="UP000292781"/>
    </source>
</evidence>
<comment type="similarity">
    <text evidence="2">Belongs to the membrane fusion protein (MFP) (TC 8.A.1) family.</text>
</comment>
<dbReference type="Gene3D" id="2.40.420.20">
    <property type="match status" value="1"/>
</dbReference>
<dbReference type="GO" id="GO:1990195">
    <property type="term" value="C:macrolide transmembrane transporter complex"/>
    <property type="evidence" value="ECO:0007669"/>
    <property type="project" value="InterPro"/>
</dbReference>
<accession>A0A4Q9VN24</accession>
<dbReference type="Gene3D" id="2.40.50.100">
    <property type="match status" value="1"/>
</dbReference>
<dbReference type="SUPFAM" id="SSF111369">
    <property type="entry name" value="HlyD-like secretion proteins"/>
    <property type="match status" value="1"/>
</dbReference>
<reference evidence="9 10" key="1">
    <citation type="submission" date="2019-02" db="EMBL/GenBank/DDBJ databases">
        <title>Siculibacillus lacustris gen. nov., sp. nov., a new rosette-forming bacterium isolated from a freshwater crater lake (Lake St. Ana, Romania).</title>
        <authorList>
            <person name="Felfoldi T."/>
            <person name="Marton Z."/>
            <person name="Szabo A."/>
            <person name="Mentes A."/>
            <person name="Boka K."/>
            <person name="Marialigeti K."/>
            <person name="Mathe I."/>
            <person name="Koncz M."/>
            <person name="Schumann P."/>
            <person name="Toth E."/>
        </authorList>
    </citation>
    <scope>NUCLEOTIDE SEQUENCE [LARGE SCALE GENOMIC DNA]</scope>
    <source>
        <strain evidence="9 10">SA-279</strain>
    </source>
</reference>
<keyword evidence="10" id="KW-1185">Reference proteome</keyword>
<dbReference type="Pfam" id="PF25917">
    <property type="entry name" value="BSH_RND"/>
    <property type="match status" value="1"/>
</dbReference>
<dbReference type="InterPro" id="IPR006143">
    <property type="entry name" value="RND_pump_MFP"/>
</dbReference>
<dbReference type="Proteomes" id="UP000292781">
    <property type="component" value="Unassembled WGS sequence"/>
</dbReference>
<dbReference type="InterPro" id="IPR058627">
    <property type="entry name" value="MdtA-like_C"/>
</dbReference>
<comment type="subcellular location">
    <subcellularLocation>
        <location evidence="1">Cell envelope</location>
    </subcellularLocation>
</comment>
<keyword evidence="6" id="KW-0472">Membrane</keyword>
<evidence type="ECO:0000256" key="4">
    <source>
        <dbReference type="ARBA" id="ARBA00023054"/>
    </source>
</evidence>
<dbReference type="GO" id="GO:0030313">
    <property type="term" value="C:cell envelope"/>
    <property type="evidence" value="ECO:0007669"/>
    <property type="project" value="UniProtKB-SubCell"/>
</dbReference>
<feature type="region of interest" description="Disordered" evidence="5">
    <location>
        <begin position="282"/>
        <end position="302"/>
    </location>
</feature>
<evidence type="ECO:0000256" key="1">
    <source>
        <dbReference type="ARBA" id="ARBA00004196"/>
    </source>
</evidence>
<dbReference type="OrthoDB" id="9791520at2"/>
<dbReference type="Gene3D" id="6.10.140.1990">
    <property type="match status" value="1"/>
</dbReference>
<comment type="caution">
    <text evidence="9">The sequence shown here is derived from an EMBL/GenBank/DDBJ whole genome shotgun (WGS) entry which is preliminary data.</text>
</comment>
<dbReference type="NCBIfam" id="TIGR01730">
    <property type="entry name" value="RND_mfp"/>
    <property type="match status" value="1"/>
</dbReference>
<dbReference type="PANTHER" id="PTHR30469">
    <property type="entry name" value="MULTIDRUG RESISTANCE PROTEIN MDTA"/>
    <property type="match status" value="1"/>
</dbReference>
<feature type="compositionally biased region" description="Low complexity" evidence="5">
    <location>
        <begin position="286"/>
        <end position="302"/>
    </location>
</feature>
<dbReference type="Gene3D" id="2.40.30.170">
    <property type="match status" value="1"/>
</dbReference>
<protein>
    <submittedName>
        <fullName evidence="9">Efflux RND transporter periplasmic adaptor subunit</fullName>
    </submittedName>
</protein>
<sequence length="419" mass="43336">MTDLSSPAKTPSRRAKISARTLWLAAGGAVVVAGVGWAIADHYATDPLAGVLTAPAVVGDVELAVLATGTLRPVKLVAVGAQVSGRVTAMKVAVGQMIKAGDLVATIDDVNQQNAAKTARAGLAAVQAQLQEKQATLAYAMSALAREEITLAEKATSRDAYEVAATTAKTTRFQIAALTAQIVQAEVAVATADVDLGYTRIIAPQDGTVLLVVTQEGQTVNAAQSAPTIVILGQVDRMTVRAEISEADVVRVKPGQAVYFTILGDLVTRWDAKLETLDPAPDSIRSDSSLVTASTSSATSSSSSASSAAVYYYGRFDVPNPEGRLKTYMTAQVHVILGAAKGVITVPSSAVSVDAEGGHSVDVVGSDSTIVARAVEIGIDDKIRVEIRSGLKVGEKVVSNRKSAGFTKTTSNRRPPGGL</sequence>
<dbReference type="EMBL" id="SJFN01000018">
    <property type="protein sequence ID" value="TBW36785.1"/>
    <property type="molecule type" value="Genomic_DNA"/>
</dbReference>
<dbReference type="GO" id="GO:0015562">
    <property type="term" value="F:efflux transmembrane transporter activity"/>
    <property type="evidence" value="ECO:0007669"/>
    <property type="project" value="TreeGrafter"/>
</dbReference>
<dbReference type="AlphaFoldDB" id="A0A4Q9VN24"/>
<keyword evidence="6" id="KW-0812">Transmembrane</keyword>
<evidence type="ECO:0000259" key="7">
    <source>
        <dbReference type="Pfam" id="PF25917"/>
    </source>
</evidence>
<dbReference type="InterPro" id="IPR030190">
    <property type="entry name" value="MacA_alpha-hairpin_sf"/>
</dbReference>
<feature type="transmembrane region" description="Helical" evidence="6">
    <location>
        <begin position="21"/>
        <end position="40"/>
    </location>
</feature>
<evidence type="ECO:0000259" key="8">
    <source>
        <dbReference type="Pfam" id="PF25967"/>
    </source>
</evidence>
<dbReference type="GO" id="GO:1990281">
    <property type="term" value="C:efflux pump complex"/>
    <property type="evidence" value="ECO:0007669"/>
    <property type="project" value="TreeGrafter"/>
</dbReference>
<gene>
    <name evidence="9" type="ORF">EYW49_13165</name>
</gene>
<dbReference type="GO" id="GO:1990961">
    <property type="term" value="P:xenobiotic detoxification by transmembrane export across the plasma membrane"/>
    <property type="evidence" value="ECO:0007669"/>
    <property type="project" value="InterPro"/>
</dbReference>
<proteinExistence type="inferred from homology"/>
<dbReference type="PANTHER" id="PTHR30469:SF33">
    <property type="entry name" value="SLR1207 PROTEIN"/>
    <property type="match status" value="1"/>
</dbReference>
<feature type="domain" description="Multidrug resistance protein MdtA-like C-terminal permuted SH3" evidence="8">
    <location>
        <begin position="343"/>
        <end position="398"/>
    </location>
</feature>
<keyword evidence="3" id="KW-0813">Transport</keyword>
<feature type="domain" description="Multidrug resistance protein MdtA-like barrel-sandwich hybrid" evidence="7">
    <location>
        <begin position="77"/>
        <end position="231"/>
    </location>
</feature>
<name>A0A4Q9VN24_9HYPH</name>
<organism evidence="9 10">
    <name type="scientific">Siculibacillus lacustris</name>
    <dbReference type="NCBI Taxonomy" id="1549641"/>
    <lineage>
        <taxon>Bacteria</taxon>
        <taxon>Pseudomonadati</taxon>
        <taxon>Pseudomonadota</taxon>
        <taxon>Alphaproteobacteria</taxon>
        <taxon>Hyphomicrobiales</taxon>
        <taxon>Ancalomicrobiaceae</taxon>
        <taxon>Siculibacillus</taxon>
    </lineage>
</organism>
<evidence type="ECO:0000256" key="3">
    <source>
        <dbReference type="ARBA" id="ARBA00022448"/>
    </source>
</evidence>
<dbReference type="GO" id="GO:0019898">
    <property type="term" value="C:extrinsic component of membrane"/>
    <property type="evidence" value="ECO:0007669"/>
    <property type="project" value="InterPro"/>
</dbReference>
<dbReference type="RefSeq" id="WP_131310049.1">
    <property type="nucleotide sequence ID" value="NZ_SJFN01000018.1"/>
</dbReference>
<keyword evidence="6" id="KW-1133">Transmembrane helix</keyword>
<evidence type="ECO:0000313" key="9">
    <source>
        <dbReference type="EMBL" id="TBW36785.1"/>
    </source>
</evidence>
<dbReference type="Pfam" id="PF25967">
    <property type="entry name" value="RND-MFP_C"/>
    <property type="match status" value="1"/>
</dbReference>
<evidence type="ECO:0000256" key="5">
    <source>
        <dbReference type="SAM" id="MobiDB-lite"/>
    </source>
</evidence>
<evidence type="ECO:0000256" key="2">
    <source>
        <dbReference type="ARBA" id="ARBA00009477"/>
    </source>
</evidence>
<dbReference type="InterPro" id="IPR058625">
    <property type="entry name" value="MdtA-like_BSH"/>
</dbReference>
<keyword evidence="4" id="KW-0175">Coiled coil</keyword>